<accession>X1SL95</accession>
<organism evidence="1">
    <name type="scientific">marine sediment metagenome</name>
    <dbReference type="NCBI Taxonomy" id="412755"/>
    <lineage>
        <taxon>unclassified sequences</taxon>
        <taxon>metagenomes</taxon>
        <taxon>ecological metagenomes</taxon>
    </lineage>
</organism>
<sequence>VEDGKVVMWEGPCNYRSHHHEQTLTVIDQDETAFLLEVRASCNHTRFIIGMDDGHPYVAPVNRRPATVQDAFDWLVPNRVREALTLGKDVKRQGDWYFVPYDKEPRIYKGKPTKDDELWRSRPVVYRNYLNHNAFLTYGSQTRHQGELVVYKHLLGAPYALPIVKGRVKAPDHPTLVLDTWHIGIRNRRNTAFTAAMLTEGF</sequence>
<proteinExistence type="predicted"/>
<name>X1SL95_9ZZZZ</name>
<comment type="caution">
    <text evidence="1">The sequence shown here is derived from an EMBL/GenBank/DDBJ whole genome shotgun (WGS) entry which is preliminary data.</text>
</comment>
<protein>
    <submittedName>
        <fullName evidence="1">Uncharacterized protein</fullName>
    </submittedName>
</protein>
<evidence type="ECO:0000313" key="1">
    <source>
        <dbReference type="EMBL" id="GAI76130.1"/>
    </source>
</evidence>
<reference evidence="1" key="1">
    <citation type="journal article" date="2014" name="Front. Microbiol.">
        <title>High frequency of phylogenetically diverse reductive dehalogenase-homologous genes in deep subseafloor sedimentary metagenomes.</title>
        <authorList>
            <person name="Kawai M."/>
            <person name="Futagami T."/>
            <person name="Toyoda A."/>
            <person name="Takaki Y."/>
            <person name="Nishi S."/>
            <person name="Hori S."/>
            <person name="Arai W."/>
            <person name="Tsubouchi T."/>
            <person name="Morono Y."/>
            <person name="Uchiyama I."/>
            <person name="Ito T."/>
            <person name="Fujiyama A."/>
            <person name="Inagaki F."/>
            <person name="Takami H."/>
        </authorList>
    </citation>
    <scope>NUCLEOTIDE SEQUENCE</scope>
    <source>
        <strain evidence="1">Expedition CK06-06</strain>
    </source>
</reference>
<dbReference type="EMBL" id="BARW01011738">
    <property type="protein sequence ID" value="GAI76130.1"/>
    <property type="molecule type" value="Genomic_DNA"/>
</dbReference>
<dbReference type="AlphaFoldDB" id="X1SL95"/>
<feature type="non-terminal residue" evidence="1">
    <location>
        <position position="1"/>
    </location>
</feature>
<gene>
    <name evidence="1" type="ORF">S12H4_22489</name>
</gene>